<evidence type="ECO:0000256" key="2">
    <source>
        <dbReference type="SAM" id="SignalP"/>
    </source>
</evidence>
<proteinExistence type="predicted"/>
<feature type="domain" description="GPI-anchored protein LLG1-like" evidence="3">
    <location>
        <begin position="67"/>
        <end position="140"/>
    </location>
</feature>
<evidence type="ECO:0000256" key="1">
    <source>
        <dbReference type="SAM" id="MobiDB-lite"/>
    </source>
</evidence>
<reference evidence="4" key="1">
    <citation type="submission" date="2022-08" db="EMBL/GenBank/DDBJ databases">
        <authorList>
            <person name="Gutierrez-Valencia J."/>
        </authorList>
    </citation>
    <scope>NUCLEOTIDE SEQUENCE</scope>
</reference>
<dbReference type="PANTHER" id="PTHR31533:SF2">
    <property type="entry name" value="GPI-ANCHORED PROTEIN LLG1"/>
    <property type="match status" value="1"/>
</dbReference>
<feature type="signal peptide" evidence="2">
    <location>
        <begin position="1"/>
        <end position="25"/>
    </location>
</feature>
<dbReference type="InterPro" id="IPR039307">
    <property type="entry name" value="LORELEI-like"/>
</dbReference>
<evidence type="ECO:0000313" key="4">
    <source>
        <dbReference type="EMBL" id="CAI0418530.1"/>
    </source>
</evidence>
<dbReference type="Proteomes" id="UP001154282">
    <property type="component" value="Unassembled WGS sequence"/>
</dbReference>
<name>A0AAV0KAT2_9ROSI</name>
<dbReference type="InterPro" id="IPR058888">
    <property type="entry name" value="LLG1-like"/>
</dbReference>
<accession>A0AAV0KAT2</accession>
<keyword evidence="5" id="KW-1185">Reference proteome</keyword>
<dbReference type="Pfam" id="PF26578">
    <property type="entry name" value="LLG1"/>
    <property type="match status" value="1"/>
</dbReference>
<organism evidence="4 5">
    <name type="scientific">Linum tenue</name>
    <dbReference type="NCBI Taxonomy" id="586396"/>
    <lineage>
        <taxon>Eukaryota</taxon>
        <taxon>Viridiplantae</taxon>
        <taxon>Streptophyta</taxon>
        <taxon>Embryophyta</taxon>
        <taxon>Tracheophyta</taxon>
        <taxon>Spermatophyta</taxon>
        <taxon>Magnoliopsida</taxon>
        <taxon>eudicotyledons</taxon>
        <taxon>Gunneridae</taxon>
        <taxon>Pentapetalae</taxon>
        <taxon>rosids</taxon>
        <taxon>fabids</taxon>
        <taxon>Malpighiales</taxon>
        <taxon>Linaceae</taxon>
        <taxon>Linum</taxon>
    </lineage>
</organism>
<dbReference type="AlphaFoldDB" id="A0AAV0KAT2"/>
<feature type="region of interest" description="Disordered" evidence="1">
    <location>
        <begin position="185"/>
        <end position="204"/>
    </location>
</feature>
<evidence type="ECO:0000259" key="3">
    <source>
        <dbReference type="Pfam" id="PF26578"/>
    </source>
</evidence>
<protein>
    <recommendedName>
        <fullName evidence="3">GPI-anchored protein LLG1-like domain-containing protein</fullName>
    </recommendedName>
</protein>
<gene>
    <name evidence="4" type="ORF">LITE_LOCUS17670</name>
</gene>
<dbReference type="EMBL" id="CAMGYJ010000005">
    <property type="protein sequence ID" value="CAI0418530.1"/>
    <property type="molecule type" value="Genomic_DNA"/>
</dbReference>
<feature type="chain" id="PRO_5043841174" description="GPI-anchored protein LLG1-like domain-containing protein" evidence="2">
    <location>
        <begin position="26"/>
        <end position="204"/>
    </location>
</feature>
<evidence type="ECO:0000313" key="5">
    <source>
        <dbReference type="Proteomes" id="UP001154282"/>
    </source>
</evidence>
<keyword evidence="2" id="KW-0732">Signal</keyword>
<sequence length="204" mass="23160">MANHRYAALCFYLTCFLLFIGFAHCNQIPYSVFVPSSWKAASRSLLQGVDSYHSKAHADGLLPCNISFDTMDYTVFGKGCGEHNKEDQHAPRKTCCAAWMLFICPVRDYIKDMGSLCRMDMFWNAYHQYRMDQEYFIRFCIPPGHDVDCGPVDKLREQKGKKALYDPLARDQGVPDVDLLDEAAESLNMPQSLSPGRQPATARP</sequence>
<comment type="caution">
    <text evidence="4">The sequence shown here is derived from an EMBL/GenBank/DDBJ whole genome shotgun (WGS) entry which is preliminary data.</text>
</comment>
<dbReference type="PANTHER" id="PTHR31533">
    <property type="entry name" value="GPI-ANCHORED PROTEIN LLG1-RELATED-RELATED"/>
    <property type="match status" value="1"/>
</dbReference>